<keyword evidence="2" id="KW-1185">Reference proteome</keyword>
<proteinExistence type="predicted"/>
<dbReference type="HOGENOM" id="CLU_2386121_0_0_1"/>
<accession>N1PPR2</accession>
<evidence type="ECO:0000313" key="1">
    <source>
        <dbReference type="EMBL" id="EME45372.1"/>
    </source>
</evidence>
<reference evidence="2" key="1">
    <citation type="journal article" date="2012" name="PLoS Genet.">
        <title>The genomes of the fungal plant pathogens Cladosporium fulvum and Dothistroma septosporum reveal adaptation to different hosts and lifestyles but also signatures of common ancestry.</title>
        <authorList>
            <person name="de Wit P.J.G.M."/>
            <person name="van der Burgt A."/>
            <person name="Oekmen B."/>
            <person name="Stergiopoulos I."/>
            <person name="Abd-Elsalam K.A."/>
            <person name="Aerts A.L."/>
            <person name="Bahkali A.H."/>
            <person name="Beenen H.G."/>
            <person name="Chettri P."/>
            <person name="Cox M.P."/>
            <person name="Datema E."/>
            <person name="de Vries R.P."/>
            <person name="Dhillon B."/>
            <person name="Ganley A.R."/>
            <person name="Griffiths S.A."/>
            <person name="Guo Y."/>
            <person name="Hamelin R.C."/>
            <person name="Henrissat B."/>
            <person name="Kabir M.S."/>
            <person name="Jashni M.K."/>
            <person name="Kema G."/>
            <person name="Klaubauf S."/>
            <person name="Lapidus A."/>
            <person name="Levasseur A."/>
            <person name="Lindquist E."/>
            <person name="Mehrabi R."/>
            <person name="Ohm R.A."/>
            <person name="Owen T.J."/>
            <person name="Salamov A."/>
            <person name="Schwelm A."/>
            <person name="Schijlen E."/>
            <person name="Sun H."/>
            <person name="van den Burg H.A."/>
            <person name="van Ham R.C.H.J."/>
            <person name="Zhang S."/>
            <person name="Goodwin S.B."/>
            <person name="Grigoriev I.V."/>
            <person name="Collemare J."/>
            <person name="Bradshaw R.E."/>
        </authorList>
    </citation>
    <scope>NUCLEOTIDE SEQUENCE [LARGE SCALE GENOMIC DNA]</scope>
    <source>
        <strain evidence="2">NZE10 / CBS 128990</strain>
    </source>
</reference>
<gene>
    <name evidence="1" type="ORF">DOTSEDRAFT_71186</name>
</gene>
<sequence>MVDNTYLVTIDVIVRQDHLRAGIYAAILRSGSPLLLHARLGSHCWEFGTTSANDISKASPKTTYTAPLSCHESDPDSSDALSVWVTCKAKRRWQ</sequence>
<reference evidence="1 2" key="2">
    <citation type="journal article" date="2012" name="PLoS Pathog.">
        <title>Diverse lifestyles and strategies of plant pathogenesis encoded in the genomes of eighteen Dothideomycetes fungi.</title>
        <authorList>
            <person name="Ohm R.A."/>
            <person name="Feau N."/>
            <person name="Henrissat B."/>
            <person name="Schoch C.L."/>
            <person name="Horwitz B.A."/>
            <person name="Barry K.W."/>
            <person name="Condon B.J."/>
            <person name="Copeland A.C."/>
            <person name="Dhillon B."/>
            <person name="Glaser F."/>
            <person name="Hesse C.N."/>
            <person name="Kosti I."/>
            <person name="LaButti K."/>
            <person name="Lindquist E.A."/>
            <person name="Lucas S."/>
            <person name="Salamov A.A."/>
            <person name="Bradshaw R.E."/>
            <person name="Ciuffetti L."/>
            <person name="Hamelin R.C."/>
            <person name="Kema G.H.J."/>
            <person name="Lawrence C."/>
            <person name="Scott J.A."/>
            <person name="Spatafora J.W."/>
            <person name="Turgeon B.G."/>
            <person name="de Wit P.J.G.M."/>
            <person name="Zhong S."/>
            <person name="Goodwin S.B."/>
            <person name="Grigoriev I.V."/>
        </authorList>
    </citation>
    <scope>NUCLEOTIDE SEQUENCE [LARGE SCALE GENOMIC DNA]</scope>
    <source>
        <strain evidence="2">NZE10 / CBS 128990</strain>
    </source>
</reference>
<evidence type="ECO:0000313" key="2">
    <source>
        <dbReference type="Proteomes" id="UP000016933"/>
    </source>
</evidence>
<name>N1PPR2_DOTSN</name>
<dbReference type="AlphaFoldDB" id="N1PPR2"/>
<protein>
    <submittedName>
        <fullName evidence="1">Uncharacterized protein</fullName>
    </submittedName>
</protein>
<dbReference type="Proteomes" id="UP000016933">
    <property type="component" value="Unassembled WGS sequence"/>
</dbReference>
<organism evidence="1 2">
    <name type="scientific">Dothistroma septosporum (strain NZE10 / CBS 128990)</name>
    <name type="common">Red band needle blight fungus</name>
    <name type="synonym">Mycosphaerella pini</name>
    <dbReference type="NCBI Taxonomy" id="675120"/>
    <lineage>
        <taxon>Eukaryota</taxon>
        <taxon>Fungi</taxon>
        <taxon>Dikarya</taxon>
        <taxon>Ascomycota</taxon>
        <taxon>Pezizomycotina</taxon>
        <taxon>Dothideomycetes</taxon>
        <taxon>Dothideomycetidae</taxon>
        <taxon>Mycosphaerellales</taxon>
        <taxon>Mycosphaerellaceae</taxon>
        <taxon>Dothistroma</taxon>
    </lineage>
</organism>
<dbReference type="EMBL" id="KB446538">
    <property type="protein sequence ID" value="EME45372.1"/>
    <property type="molecule type" value="Genomic_DNA"/>
</dbReference>